<feature type="domain" description="HTH tetR-type" evidence="5">
    <location>
        <begin position="17"/>
        <end position="77"/>
    </location>
</feature>
<dbReference type="PANTHER" id="PTHR30055:SF220">
    <property type="entry name" value="TETR-FAMILY REGULATORY PROTEIN"/>
    <property type="match status" value="1"/>
</dbReference>
<accession>A0ABU0JHL9</accession>
<dbReference type="Proteomes" id="UP001242480">
    <property type="component" value="Unassembled WGS sequence"/>
</dbReference>
<sequence length="208" mass="21871">MDDTERAAAGGRAYHHGDLRHVLIETAEQLLTERGVEGFSLRECARRAGVSPAAPAHHFGNVTGLLTAIATLGFEGLCRAMEDAAAAGATPTARLRGLGRGYIRYALEHPARFRVMFGRFPLERGDPALAQAGQRAFGLLATANEALPGRGGDASSLVLAWSAVHGFATLALDGQMPFVDGQPDRAAAIDRLADGMLSLIGRALGRDS</sequence>
<organism evidence="6 7">
    <name type="scientific">Labrys wisconsinensis</name>
    <dbReference type="NCBI Taxonomy" id="425677"/>
    <lineage>
        <taxon>Bacteria</taxon>
        <taxon>Pseudomonadati</taxon>
        <taxon>Pseudomonadota</taxon>
        <taxon>Alphaproteobacteria</taxon>
        <taxon>Hyphomicrobiales</taxon>
        <taxon>Xanthobacteraceae</taxon>
        <taxon>Labrys</taxon>
    </lineage>
</organism>
<dbReference type="Pfam" id="PF13305">
    <property type="entry name" value="TetR_C_33"/>
    <property type="match status" value="1"/>
</dbReference>
<evidence type="ECO:0000259" key="5">
    <source>
        <dbReference type="PROSITE" id="PS50977"/>
    </source>
</evidence>
<keyword evidence="2 4" id="KW-0238">DNA-binding</keyword>
<dbReference type="Pfam" id="PF00440">
    <property type="entry name" value="TetR_N"/>
    <property type="match status" value="1"/>
</dbReference>
<evidence type="ECO:0000256" key="3">
    <source>
        <dbReference type="ARBA" id="ARBA00023163"/>
    </source>
</evidence>
<comment type="caution">
    <text evidence="6">The sequence shown here is derived from an EMBL/GenBank/DDBJ whole genome shotgun (WGS) entry which is preliminary data.</text>
</comment>
<dbReference type="PROSITE" id="PS50977">
    <property type="entry name" value="HTH_TETR_2"/>
    <property type="match status" value="1"/>
</dbReference>
<feature type="DNA-binding region" description="H-T-H motif" evidence="4">
    <location>
        <begin position="40"/>
        <end position="59"/>
    </location>
</feature>
<dbReference type="InterPro" id="IPR036271">
    <property type="entry name" value="Tet_transcr_reg_TetR-rel_C_sf"/>
</dbReference>
<dbReference type="InterPro" id="IPR009057">
    <property type="entry name" value="Homeodomain-like_sf"/>
</dbReference>
<dbReference type="Gene3D" id="1.10.357.10">
    <property type="entry name" value="Tetracycline Repressor, domain 2"/>
    <property type="match status" value="1"/>
</dbReference>
<dbReference type="SUPFAM" id="SSF48498">
    <property type="entry name" value="Tetracyclin repressor-like, C-terminal domain"/>
    <property type="match status" value="1"/>
</dbReference>
<evidence type="ECO:0000256" key="1">
    <source>
        <dbReference type="ARBA" id="ARBA00023015"/>
    </source>
</evidence>
<gene>
    <name evidence="6" type="ORF">QO011_006817</name>
</gene>
<dbReference type="SUPFAM" id="SSF46689">
    <property type="entry name" value="Homeodomain-like"/>
    <property type="match status" value="1"/>
</dbReference>
<keyword evidence="1" id="KW-0805">Transcription regulation</keyword>
<evidence type="ECO:0000313" key="7">
    <source>
        <dbReference type="Proteomes" id="UP001242480"/>
    </source>
</evidence>
<dbReference type="PANTHER" id="PTHR30055">
    <property type="entry name" value="HTH-TYPE TRANSCRIPTIONAL REGULATOR RUTR"/>
    <property type="match status" value="1"/>
</dbReference>
<protein>
    <submittedName>
        <fullName evidence="6">AcrR family transcriptional regulator</fullName>
    </submittedName>
</protein>
<dbReference type="InterPro" id="IPR050109">
    <property type="entry name" value="HTH-type_TetR-like_transc_reg"/>
</dbReference>
<name>A0ABU0JHL9_9HYPH</name>
<reference evidence="6 7" key="1">
    <citation type="submission" date="2023-07" db="EMBL/GenBank/DDBJ databases">
        <title>Genomic Encyclopedia of Type Strains, Phase IV (KMG-IV): sequencing the most valuable type-strain genomes for metagenomic binning, comparative biology and taxonomic classification.</title>
        <authorList>
            <person name="Goeker M."/>
        </authorList>
    </citation>
    <scope>NUCLEOTIDE SEQUENCE [LARGE SCALE GENOMIC DNA]</scope>
    <source>
        <strain evidence="6 7">DSM 19619</strain>
    </source>
</reference>
<dbReference type="InterPro" id="IPR001647">
    <property type="entry name" value="HTH_TetR"/>
</dbReference>
<dbReference type="EMBL" id="JAUSVX010000018">
    <property type="protein sequence ID" value="MDQ0473781.1"/>
    <property type="molecule type" value="Genomic_DNA"/>
</dbReference>
<proteinExistence type="predicted"/>
<dbReference type="InterPro" id="IPR025996">
    <property type="entry name" value="MT1864/Rv1816-like_C"/>
</dbReference>
<dbReference type="RefSeq" id="WP_307282416.1">
    <property type="nucleotide sequence ID" value="NZ_JAUSVX010000018.1"/>
</dbReference>
<evidence type="ECO:0000313" key="6">
    <source>
        <dbReference type="EMBL" id="MDQ0473781.1"/>
    </source>
</evidence>
<evidence type="ECO:0000256" key="2">
    <source>
        <dbReference type="ARBA" id="ARBA00023125"/>
    </source>
</evidence>
<evidence type="ECO:0000256" key="4">
    <source>
        <dbReference type="PROSITE-ProRule" id="PRU00335"/>
    </source>
</evidence>
<keyword evidence="3" id="KW-0804">Transcription</keyword>
<keyword evidence="7" id="KW-1185">Reference proteome</keyword>